<sequence length="224" mass="25633">MATSSQYSVKKYFTQVLKSTLASQSHSQSNKKENANHSEVSLDSSQEFDLSFLKFDPGERTSILNYHPNHHDIIRRAYLLNGPCQPRLSVQEYPQTNISGSMRHHNINQGGGETVSTIGFKSWNKKGGLDKHIDLPNSIHNQSKKKCQDLLRQRRSIQFAFERQSNQLKHGYYMLLSASVDVVRLLISRGFAFRGHDESKSSLSMGNFLEILPWYAKKCDKIRD</sequence>
<comment type="caution">
    <text evidence="3">The sequence shown here is derived from an EMBL/GenBank/DDBJ whole genome shotgun (WGS) entry which is preliminary data.</text>
</comment>
<evidence type="ECO:0000313" key="3">
    <source>
        <dbReference type="EMBL" id="KAG5573225.1"/>
    </source>
</evidence>
<organism evidence="3 4">
    <name type="scientific">Solanum commersonii</name>
    <name type="common">Commerson's wild potato</name>
    <name type="synonym">Commerson's nightshade</name>
    <dbReference type="NCBI Taxonomy" id="4109"/>
    <lineage>
        <taxon>Eukaryota</taxon>
        <taxon>Viridiplantae</taxon>
        <taxon>Streptophyta</taxon>
        <taxon>Embryophyta</taxon>
        <taxon>Tracheophyta</taxon>
        <taxon>Spermatophyta</taxon>
        <taxon>Magnoliopsida</taxon>
        <taxon>eudicotyledons</taxon>
        <taxon>Gunneridae</taxon>
        <taxon>Pentapetalae</taxon>
        <taxon>asterids</taxon>
        <taxon>lamiids</taxon>
        <taxon>Solanales</taxon>
        <taxon>Solanaceae</taxon>
        <taxon>Solanoideae</taxon>
        <taxon>Solaneae</taxon>
        <taxon>Solanum</taxon>
    </lineage>
</organism>
<accession>A0A9J5WC46</accession>
<dbReference type="PANTHER" id="PTHR45749">
    <property type="match status" value="1"/>
</dbReference>
<dbReference type="EMBL" id="JACXVP010000012">
    <property type="protein sequence ID" value="KAG5573225.1"/>
    <property type="molecule type" value="Genomic_DNA"/>
</dbReference>
<protein>
    <recommendedName>
        <fullName evidence="2">DUF4371 domain-containing protein</fullName>
    </recommendedName>
</protein>
<evidence type="ECO:0000313" key="4">
    <source>
        <dbReference type="Proteomes" id="UP000824120"/>
    </source>
</evidence>
<keyword evidence="4" id="KW-1185">Reference proteome</keyword>
<evidence type="ECO:0000259" key="2">
    <source>
        <dbReference type="Pfam" id="PF14291"/>
    </source>
</evidence>
<gene>
    <name evidence="3" type="ORF">H5410_062991</name>
</gene>
<proteinExistence type="predicted"/>
<dbReference type="PANTHER" id="PTHR45749:SF34">
    <property type="entry name" value="ZINC FINGER MYM-TYPE PROTEIN 1-LIKE"/>
    <property type="match status" value="1"/>
</dbReference>
<dbReference type="AlphaFoldDB" id="A0A9J5WC46"/>
<dbReference type="Proteomes" id="UP000824120">
    <property type="component" value="Chromosome 12"/>
</dbReference>
<dbReference type="OrthoDB" id="672832at2759"/>
<name>A0A9J5WC46_SOLCO</name>
<dbReference type="Pfam" id="PF14291">
    <property type="entry name" value="DUF4371"/>
    <property type="match status" value="1"/>
</dbReference>
<reference evidence="3 4" key="1">
    <citation type="submission" date="2020-09" db="EMBL/GenBank/DDBJ databases">
        <title>De no assembly of potato wild relative species, Solanum commersonii.</title>
        <authorList>
            <person name="Cho K."/>
        </authorList>
    </citation>
    <scope>NUCLEOTIDE SEQUENCE [LARGE SCALE GENOMIC DNA]</scope>
    <source>
        <strain evidence="3">LZ3.2</strain>
        <tissue evidence="3">Leaf</tissue>
    </source>
</reference>
<feature type="domain" description="DUF4371" evidence="2">
    <location>
        <begin position="117"/>
        <end position="219"/>
    </location>
</feature>
<evidence type="ECO:0000256" key="1">
    <source>
        <dbReference type="SAM" id="MobiDB-lite"/>
    </source>
</evidence>
<dbReference type="InterPro" id="IPR025398">
    <property type="entry name" value="DUF4371"/>
</dbReference>
<feature type="region of interest" description="Disordered" evidence="1">
    <location>
        <begin position="22"/>
        <end position="42"/>
    </location>
</feature>